<evidence type="ECO:0008006" key="4">
    <source>
        <dbReference type="Google" id="ProtNLM"/>
    </source>
</evidence>
<feature type="chain" id="PRO_5037624055" description="Nuclear transport factor 2 family protein" evidence="1">
    <location>
        <begin position="20"/>
        <end position="169"/>
    </location>
</feature>
<comment type="caution">
    <text evidence="2">The sequence shown here is derived from an EMBL/GenBank/DDBJ whole genome shotgun (WGS) entry which is preliminary data.</text>
</comment>
<name>A0A927B4Y2_9BACT</name>
<keyword evidence="1" id="KW-0732">Signal</keyword>
<sequence>MKSLATLAAFALLTVPTLGQTLPDPHTPPSGKYNTTNYPDDRKAIKAMRLLDGLGKHCPDDYVTVNPDGKIDYGFEEWKQGFVNAGASFKSVTPVPGMEILRIYEGKTAILNDLLNVVLDTPKGDVKIRVQRVEVFVKQHSGWCFVAGQGTRILFKEELGALQTPSPKK</sequence>
<dbReference type="Proteomes" id="UP000653797">
    <property type="component" value="Unassembled WGS sequence"/>
</dbReference>
<dbReference type="EMBL" id="JACXAA010000008">
    <property type="protein sequence ID" value="MBD2755277.1"/>
    <property type="molecule type" value="Genomic_DNA"/>
</dbReference>
<dbReference type="RefSeq" id="WP_191040907.1">
    <property type="nucleotide sequence ID" value="NZ_JACXAA010000008.1"/>
</dbReference>
<organism evidence="2 3">
    <name type="scientific">Spirosoma validum</name>
    <dbReference type="NCBI Taxonomy" id="2771355"/>
    <lineage>
        <taxon>Bacteria</taxon>
        <taxon>Pseudomonadati</taxon>
        <taxon>Bacteroidota</taxon>
        <taxon>Cytophagia</taxon>
        <taxon>Cytophagales</taxon>
        <taxon>Cytophagaceae</taxon>
        <taxon>Spirosoma</taxon>
    </lineage>
</organism>
<protein>
    <recommendedName>
        <fullName evidence="4">Nuclear transport factor 2 family protein</fullName>
    </recommendedName>
</protein>
<dbReference type="AlphaFoldDB" id="A0A927B4Y2"/>
<feature type="signal peptide" evidence="1">
    <location>
        <begin position="1"/>
        <end position="19"/>
    </location>
</feature>
<evidence type="ECO:0000313" key="3">
    <source>
        <dbReference type="Proteomes" id="UP000653797"/>
    </source>
</evidence>
<dbReference type="SUPFAM" id="SSF54427">
    <property type="entry name" value="NTF2-like"/>
    <property type="match status" value="1"/>
</dbReference>
<evidence type="ECO:0000313" key="2">
    <source>
        <dbReference type="EMBL" id="MBD2755277.1"/>
    </source>
</evidence>
<reference evidence="2" key="1">
    <citation type="submission" date="2020-09" db="EMBL/GenBank/DDBJ databases">
        <authorList>
            <person name="Kim M.K."/>
        </authorList>
    </citation>
    <scope>NUCLEOTIDE SEQUENCE</scope>
    <source>
        <strain evidence="2">BT704</strain>
    </source>
</reference>
<accession>A0A927B4Y2</accession>
<keyword evidence="3" id="KW-1185">Reference proteome</keyword>
<gene>
    <name evidence="2" type="ORF">IC230_20415</name>
</gene>
<dbReference type="InterPro" id="IPR032710">
    <property type="entry name" value="NTF2-like_dom_sf"/>
</dbReference>
<evidence type="ECO:0000256" key="1">
    <source>
        <dbReference type="SAM" id="SignalP"/>
    </source>
</evidence>
<proteinExistence type="predicted"/>
<dbReference type="Gene3D" id="3.10.450.50">
    <property type="match status" value="1"/>
</dbReference>